<organism evidence="2">
    <name type="scientific">uncultured Thermomicrobiales bacterium</name>
    <dbReference type="NCBI Taxonomy" id="1645740"/>
    <lineage>
        <taxon>Bacteria</taxon>
        <taxon>Pseudomonadati</taxon>
        <taxon>Thermomicrobiota</taxon>
        <taxon>Thermomicrobia</taxon>
        <taxon>Thermomicrobiales</taxon>
        <taxon>environmental samples</taxon>
    </lineage>
</organism>
<protein>
    <submittedName>
        <fullName evidence="2">Uncharacterized protein</fullName>
    </submittedName>
</protein>
<evidence type="ECO:0000313" key="2">
    <source>
        <dbReference type="EMBL" id="CAA9561102.1"/>
    </source>
</evidence>
<feature type="region of interest" description="Disordered" evidence="1">
    <location>
        <begin position="122"/>
        <end position="185"/>
    </location>
</feature>
<feature type="compositionally biased region" description="Basic residues" evidence="1">
    <location>
        <begin position="126"/>
        <end position="136"/>
    </location>
</feature>
<name>A0A6J4UVI5_9BACT</name>
<sequence length="185" mass="20505">MAHRGRDLWLARRSQNRSRRDRCVGAHCARATRCGTTSSLGRIRSRRRSFHPVGQERDSFDNASWPRSMIRSFGSGCRIGAWRARAFGARPGCHMDVQVRTLPASASFARCDHRCRLAGASACPRRGGRHQPRRGRERWTAAGPPPSGSRPCRFRSHPMAPVLEGPSTGPFPRRATLANGTPVTP</sequence>
<accession>A0A6J4UVI5</accession>
<reference evidence="2" key="1">
    <citation type="submission" date="2020-02" db="EMBL/GenBank/DDBJ databases">
        <authorList>
            <person name="Meier V. D."/>
        </authorList>
    </citation>
    <scope>NUCLEOTIDE SEQUENCE</scope>
    <source>
        <strain evidence="2">AVDCRST_MAG73</strain>
    </source>
</reference>
<evidence type="ECO:0000256" key="1">
    <source>
        <dbReference type="SAM" id="MobiDB-lite"/>
    </source>
</evidence>
<dbReference type="EMBL" id="CADCWE010000244">
    <property type="protein sequence ID" value="CAA9561102.1"/>
    <property type="molecule type" value="Genomic_DNA"/>
</dbReference>
<proteinExistence type="predicted"/>
<dbReference type="AlphaFoldDB" id="A0A6J4UVI5"/>
<gene>
    <name evidence="2" type="ORF">AVDCRST_MAG73-3706</name>
</gene>